<dbReference type="SUPFAM" id="SSF63829">
    <property type="entry name" value="Calcium-dependent phosphotriesterase"/>
    <property type="match status" value="1"/>
</dbReference>
<protein>
    <submittedName>
        <fullName evidence="3">Putative regucalcin</fullName>
    </submittedName>
</protein>
<dbReference type="PANTHER" id="PTHR10907">
    <property type="entry name" value="REGUCALCIN"/>
    <property type="match status" value="1"/>
</dbReference>
<evidence type="ECO:0000256" key="1">
    <source>
        <dbReference type="ARBA" id="ARBA00008853"/>
    </source>
</evidence>
<organism evidence="3">
    <name type="scientific">Rhodnius prolixus</name>
    <name type="common">Triatomid bug</name>
    <dbReference type="NCBI Taxonomy" id="13249"/>
    <lineage>
        <taxon>Eukaryota</taxon>
        <taxon>Metazoa</taxon>
        <taxon>Ecdysozoa</taxon>
        <taxon>Arthropoda</taxon>
        <taxon>Hexapoda</taxon>
        <taxon>Insecta</taxon>
        <taxon>Pterygota</taxon>
        <taxon>Neoptera</taxon>
        <taxon>Paraneoptera</taxon>
        <taxon>Hemiptera</taxon>
        <taxon>Heteroptera</taxon>
        <taxon>Panheteroptera</taxon>
        <taxon>Cimicomorpha</taxon>
        <taxon>Reduviidae</taxon>
        <taxon>Triatominae</taxon>
        <taxon>Rhodnius</taxon>
    </lineage>
</organism>
<dbReference type="InterPro" id="IPR005511">
    <property type="entry name" value="SMP-30"/>
</dbReference>
<dbReference type="GO" id="GO:0019853">
    <property type="term" value="P:L-ascorbic acid biosynthetic process"/>
    <property type="evidence" value="ECO:0007669"/>
    <property type="project" value="TreeGrafter"/>
</dbReference>
<evidence type="ECO:0000313" key="3">
    <source>
        <dbReference type="EMBL" id="JAA75583.1"/>
    </source>
</evidence>
<dbReference type="EMBL" id="GAHY01001927">
    <property type="protein sequence ID" value="JAA75583.1"/>
    <property type="molecule type" value="mRNA"/>
</dbReference>
<dbReference type="InterPro" id="IPR011042">
    <property type="entry name" value="6-blade_b-propeller_TolB-like"/>
</dbReference>
<feature type="domain" description="SMP-30/Gluconolactonase/LRE-like region" evidence="2">
    <location>
        <begin position="15"/>
        <end position="255"/>
    </location>
</feature>
<comment type="similarity">
    <text evidence="1">Belongs to the SMP-30/CGR1 family.</text>
</comment>
<dbReference type="Pfam" id="PF08450">
    <property type="entry name" value="SGL"/>
    <property type="match status" value="1"/>
</dbReference>
<sequence length="292" mass="32747">MYSIEQVSIGPLGHGASPFWDNKTCALYVSDLQTGNIFKHDTVTKENLQISLEKLPVAFVIPIFGQPNSFICGEGNCIKKFDWDFQSNTANNVNILECLSESDNQFIFGKCDACGRLWAGTASSINFQSTDGCIHSFSNRTGLVKQASEIYISSGIAWNLQNNKMFHSDPIQNSIEVFNYDVTSGLLKHNVRGHPNGMTTDENGNLWIACYEGSQVININPETGVMLSTIQFPTNQLTYIAFGGRFLNELYVTSAGYYFTNFDKQRYNDAGSIYRVKNLHTKGLNMNEYLFY</sequence>
<reference evidence="3" key="1">
    <citation type="submission" date="2013-04" db="EMBL/GenBank/DDBJ databases">
        <title>An insight into the transcriptome of the digestive tract of the blood sucking bug, Rhodnius prolixus.</title>
        <authorList>
            <person name="Ribeiro J.M.C."/>
            <person name="Genta F.A."/>
            <person name="Sorgine M.H.F."/>
            <person name="Paiva-Silva G.O."/>
            <person name="Majerowicz D."/>
            <person name="Medeiros M."/>
            <person name="Koerich L."/>
            <person name="Terra W.R."/>
            <person name="Ferreira C."/>
            <person name="Pimentel A.C."/>
            <person name="Bisch P.M."/>
            <person name="Diniz M.M.P."/>
            <person name="Nascimento R."/>
            <person name="Salmon D."/>
            <person name="Silber A.M."/>
            <person name="Alves M."/>
            <person name="Oliveira M.F."/>
            <person name="Gondim K.C."/>
            <person name="Silva Neto M.A.C."/>
            <person name="Atella G.C."/>
            <person name="Araujo H."/>
            <person name="Dias F.S."/>
            <person name="Polycarpo C.R."/>
            <person name="Fampa P."/>
            <person name="Melo A.C."/>
            <person name="Tanaka A.S."/>
            <person name="Balczun C."/>
            <person name="Oliveira J.H.M."/>
            <person name="Goncalves R."/>
            <person name="Lazoski C."/>
            <person name="Pereira M.A."/>
            <person name="Rivera-Pomar R."/>
            <person name="Diambra L."/>
            <person name="Schaub G.A."/>
            <person name="Garcia E.S."/>
            <person name="Azambuja P."/>
            <person name="Braz G.R.C."/>
            <person name="Oliveira P.L."/>
        </authorList>
    </citation>
    <scope>NUCLEOTIDE SEQUENCE</scope>
</reference>
<dbReference type="HOGENOM" id="CLU_036110_3_2_1"/>
<accession>R4G7Y2</accession>
<name>R4G7Y2_RHOPR</name>
<dbReference type="PANTHER" id="PTHR10907:SF66">
    <property type="entry name" value="MIP34848P1-RELATED"/>
    <property type="match status" value="1"/>
</dbReference>
<evidence type="ECO:0000259" key="2">
    <source>
        <dbReference type="Pfam" id="PF08450"/>
    </source>
</evidence>
<dbReference type="Gene3D" id="2.120.10.30">
    <property type="entry name" value="TolB, C-terminal domain"/>
    <property type="match status" value="1"/>
</dbReference>
<dbReference type="GO" id="GO:0005509">
    <property type="term" value="F:calcium ion binding"/>
    <property type="evidence" value="ECO:0007669"/>
    <property type="project" value="TreeGrafter"/>
</dbReference>
<dbReference type="AlphaFoldDB" id="R4G7Y2"/>
<dbReference type="PRINTS" id="PR01790">
    <property type="entry name" value="SMP30FAMILY"/>
</dbReference>
<dbReference type="InterPro" id="IPR013658">
    <property type="entry name" value="SGL"/>
</dbReference>
<dbReference type="GO" id="GO:0004341">
    <property type="term" value="F:gluconolactonase activity"/>
    <property type="evidence" value="ECO:0007669"/>
    <property type="project" value="TreeGrafter"/>
</dbReference>
<dbReference type="VEuPathDB" id="VectorBase:RPRC004830"/>
<proteinExistence type="evidence at transcript level"/>